<name>A0ACD4NPN3_9HYPH</name>
<keyword evidence="1" id="KW-0489">Methyltransferase</keyword>
<dbReference type="EC" id="2.1.1.170" evidence="1"/>
<keyword evidence="1" id="KW-0808">Transferase</keyword>
<dbReference type="Proteomes" id="UP001163223">
    <property type="component" value="Chromosome"/>
</dbReference>
<gene>
    <name evidence="1" type="primary">rsmG</name>
    <name evidence="1" type="ORF">OXU80_28235</name>
</gene>
<proteinExistence type="predicted"/>
<dbReference type="EMBL" id="CP113520">
    <property type="protein sequence ID" value="WAJ28640.1"/>
    <property type="molecule type" value="Genomic_DNA"/>
</dbReference>
<evidence type="ECO:0000313" key="1">
    <source>
        <dbReference type="EMBL" id="WAJ28640.1"/>
    </source>
</evidence>
<keyword evidence="2" id="KW-1185">Reference proteome</keyword>
<protein>
    <submittedName>
        <fullName evidence="1">16S rRNA (Guanine(527)-N(7))-methyltransferase RsmG</fullName>
        <ecNumber evidence="1">2.1.1.170</ecNumber>
    </submittedName>
</protein>
<accession>A0ACD4NPN3</accession>
<evidence type="ECO:0000313" key="2">
    <source>
        <dbReference type="Proteomes" id="UP001163223"/>
    </source>
</evidence>
<reference evidence="1" key="1">
    <citation type="submission" date="2022-11" db="EMBL/GenBank/DDBJ databases">
        <title>beta-Carotene-producing bacterium, Jeongeuplla avenae sp. nov., alleviates the salt stress of Arabidopsis seedlings.</title>
        <authorList>
            <person name="Jiang L."/>
            <person name="Lee J."/>
        </authorList>
    </citation>
    <scope>NUCLEOTIDE SEQUENCE</scope>
    <source>
        <strain evidence="1">DY_R2A_6</strain>
    </source>
</reference>
<organism evidence="1 2">
    <name type="scientific">Antarcticirhabdus aurantiaca</name>
    <dbReference type="NCBI Taxonomy" id="2606717"/>
    <lineage>
        <taxon>Bacteria</taxon>
        <taxon>Pseudomonadati</taxon>
        <taxon>Pseudomonadota</taxon>
        <taxon>Alphaproteobacteria</taxon>
        <taxon>Hyphomicrobiales</taxon>
        <taxon>Aurantimonadaceae</taxon>
        <taxon>Antarcticirhabdus</taxon>
    </lineage>
</organism>
<sequence length="243" mass="26060">MRREAGNARGRDTRTAPRQTKRVARPSKSLIAATQAEEREAVLQRFSVSRETAEKLDAYAALLQRWQAAINLVSPASLPHLWTRHIGDSLALHAVAPGPLRWTDIGSGGGLPGLVLAICNRTREGARVDLVESNNKKAAFLREAARELGLPVAVHAVRIEEAGAVIAGAEAVSARALASLDVLLGFVAPHLSPNAACFFPKGESFEAEIAQASAQWRFDMVKHPSTTGGEDAAILEIRNVARL</sequence>